<evidence type="ECO:0000256" key="13">
    <source>
        <dbReference type="SAM" id="MobiDB-lite"/>
    </source>
</evidence>
<evidence type="ECO:0000256" key="12">
    <source>
        <dbReference type="PROSITE-ProRule" id="PRU00146"/>
    </source>
</evidence>
<organism evidence="16 17">
    <name type="scientific">Carpinus fangiana</name>
    <dbReference type="NCBI Taxonomy" id="176857"/>
    <lineage>
        <taxon>Eukaryota</taxon>
        <taxon>Viridiplantae</taxon>
        <taxon>Streptophyta</taxon>
        <taxon>Embryophyta</taxon>
        <taxon>Tracheophyta</taxon>
        <taxon>Spermatophyta</taxon>
        <taxon>Magnoliopsida</taxon>
        <taxon>eudicotyledons</taxon>
        <taxon>Gunneridae</taxon>
        <taxon>Pentapetalae</taxon>
        <taxon>rosids</taxon>
        <taxon>fabids</taxon>
        <taxon>Fagales</taxon>
        <taxon>Betulaceae</taxon>
        <taxon>Carpinus</taxon>
    </lineage>
</organism>
<keyword evidence="2" id="KW-0479">Metal-binding</keyword>
<dbReference type="InterPro" id="IPR050690">
    <property type="entry name" value="JHDM1_Histone_Demethylase"/>
</dbReference>
<evidence type="ECO:0000256" key="7">
    <source>
        <dbReference type="ARBA" id="ARBA00023002"/>
    </source>
</evidence>
<dbReference type="CDD" id="cd15517">
    <property type="entry name" value="PHD_TCF19_like"/>
    <property type="match status" value="1"/>
</dbReference>
<name>A0A5N6KUR0_9ROSI</name>
<feature type="compositionally biased region" description="Polar residues" evidence="13">
    <location>
        <begin position="1"/>
        <end position="15"/>
    </location>
</feature>
<dbReference type="SUPFAM" id="SSF51197">
    <property type="entry name" value="Clavaminate synthase-like"/>
    <property type="match status" value="1"/>
</dbReference>
<dbReference type="Pfam" id="PF17811">
    <property type="entry name" value="JHD"/>
    <property type="match status" value="1"/>
</dbReference>
<accession>A0A5N6KUR0</accession>
<keyword evidence="7" id="KW-0560">Oxidoreductase</keyword>
<keyword evidence="6" id="KW-0223">Dioxygenase</keyword>
<dbReference type="GO" id="GO:0008270">
    <property type="term" value="F:zinc ion binding"/>
    <property type="evidence" value="ECO:0007669"/>
    <property type="project" value="UniProtKB-KW"/>
</dbReference>
<evidence type="ECO:0000256" key="1">
    <source>
        <dbReference type="ARBA" id="ARBA00004123"/>
    </source>
</evidence>
<feature type="region of interest" description="Disordered" evidence="13">
    <location>
        <begin position="280"/>
        <end position="409"/>
    </location>
</feature>
<keyword evidence="9" id="KW-0805">Transcription regulation</keyword>
<evidence type="ECO:0000256" key="9">
    <source>
        <dbReference type="ARBA" id="ARBA00023015"/>
    </source>
</evidence>
<feature type="region of interest" description="Disordered" evidence="13">
    <location>
        <begin position="1214"/>
        <end position="1333"/>
    </location>
</feature>
<dbReference type="InterPro" id="IPR019786">
    <property type="entry name" value="Zinc_finger_PHD-type_CS"/>
</dbReference>
<dbReference type="GO" id="GO:0006325">
    <property type="term" value="P:chromatin organization"/>
    <property type="evidence" value="ECO:0007669"/>
    <property type="project" value="UniProtKB-KW"/>
</dbReference>
<sequence length="1511" mass="167481">MSLPTPQWQGRSSSFKPEFTRRTPGYRTPSPPLAYHEPISPQAPDFPFDRSLPAYSKRRKLQDVDFAGSSQPRPAHNERLDNGSQWLGPPRPSPLSAAPGHPAQMSPSPLDVFAAVATSPTVEKPQPHHIGSQYTDSRRHYEYGQKDATSRSLPKQRGSKRTRSEVIDVRAVLAPNARPASSHIAQGAWVAERDARAANPQYQPTSSSLQDLQSDAELLLGFSMGSRAQSARQMSYPAPMLEDRRHSGTHTRDFTYDHTPAPKIEHNNNSYGFVEHPHYPHQFQQHRPGGWHQPWEQSAHSRHLSAPHAAQSESYQHHPHQRQGVTDEAALISMTSTPEVKPRVYRGWPKGKPRGPRNANGETKKTKKAAAPKKVQGVSRTSARKTRTAAPVTASPPVAEMPGHSGRRRHSISGHPFRQGVDLEQQARSRAHSIPAEISMVIREPAIDKSKARAPSPAANICESCNNTAVSNSLHDLWINCNGCEKWHHANCVGFENERKVKEVDKFFCKTCENTHGPTTYVRKSSRAHANVDYAGLHEGKIRTAADETEHHYIQPIKDGQIEFLPETFARLPPELVTADFFERSSMNEPVVIPAYLNPRPYGSDEAQDEPELPFEDGLQYDCVPDYGQDKMDMVIPDGLTVRRAADLYGPEEKVEVIDVKLQEGEDRRWNMRQWADYYEADGDKPVRNVISLEVSQSRLGRLIRRPRVVRDLDLQDAVWPREESAKGIFPKVQFYCLMSVADCYTDFHIDFGGSSVYYHIIKGRKTFFFIPPKPENLKKYEKWCNAPDQNNVFLGNETKECYRVDLYPGDTMLIPSGWIHAVWTPENSLVIGGNFLTRMHYGMQIQINDIEKNTGVGRKFRYPYFQKILWHAVVQYLEQDPIPLTVAEALCRGEKFKREQPNFMNFDPEEIDDINPEVFNARYYSRGELEGLPDLLRYVYRTTLITLGKVPGITKTTQDAVSRSMPKGYGEPVEILKTFAIWAAWKRGNECIPQWAYPGMELPEADAPPAVEKKKSAAAIKRIERQAAREHFAASTERRSMRGSKGGPAEQTNGDGSNADGPAQESLSAAIENKPTLDDITSAIPAEQPLGQRFGIRSNLPQNEPSEADQSMNEMQEEEIKPDFVSTVEPNIIGAQCDDPSAEREQTPAELSFLGEDTMAVDVVKHTHQVQQLLPAISPTTESRSEMTPTMKPSRSKACAQCRLSKRRCVHDEKGRIDPVKAQVPSVPRGPRSGGSGKKIKAEDDRSSAMDANGQANPFWSLGQDSPRELDLGNHARSLGLLPTDTTPNGTPSASAHLQQPASLYPEEPLSWLSQPSPYPSAPPAIANNIDPALSSIDPALEDSIPMAPVAPVAPMGAVPAAPQAFDVSKSRTPSVQVQGNGSTESAATSDSRPSSPLTDVDPAPALLSQPQPQQPQQPRPEQQQPQQQPATPLSRKRKQAGVDVGLVEPAGKRQASVSSPGKGLAAARKLSRGASVVVEEGDEDESTRLVRELAGAEFGLRRRSSKESA</sequence>
<proteinExistence type="predicted"/>
<keyword evidence="10" id="KW-0804">Transcription</keyword>
<dbReference type="Proteomes" id="UP000327013">
    <property type="component" value="Unassembled WGS sequence"/>
</dbReference>
<feature type="domain" description="JmjC" evidence="15">
    <location>
        <begin position="695"/>
        <end position="853"/>
    </location>
</feature>
<keyword evidence="5" id="KW-0156">Chromatin regulator</keyword>
<keyword evidence="11" id="KW-0539">Nucleus</keyword>
<dbReference type="Gene3D" id="2.60.120.650">
    <property type="entry name" value="Cupin"/>
    <property type="match status" value="1"/>
</dbReference>
<dbReference type="PROSITE" id="PS50016">
    <property type="entry name" value="ZF_PHD_2"/>
    <property type="match status" value="1"/>
</dbReference>
<evidence type="ECO:0000259" key="14">
    <source>
        <dbReference type="PROSITE" id="PS50016"/>
    </source>
</evidence>
<feature type="compositionally biased region" description="Low complexity" evidence="13">
    <location>
        <begin position="1421"/>
        <end position="1431"/>
    </location>
</feature>
<keyword evidence="4" id="KW-0862">Zinc</keyword>
<dbReference type="SMART" id="SM00249">
    <property type="entry name" value="PHD"/>
    <property type="match status" value="1"/>
</dbReference>
<feature type="compositionally biased region" description="Polar residues" evidence="13">
    <location>
        <begin position="1372"/>
        <end position="1399"/>
    </location>
</feature>
<dbReference type="PROSITE" id="PS51184">
    <property type="entry name" value="JMJC"/>
    <property type="match status" value="1"/>
</dbReference>
<comment type="subcellular location">
    <subcellularLocation>
        <location evidence="1">Nucleus</location>
    </subcellularLocation>
</comment>
<feature type="compositionally biased region" description="Low complexity" evidence="13">
    <location>
        <begin position="388"/>
        <end position="398"/>
    </location>
</feature>
<feature type="region of interest" description="Disordered" evidence="13">
    <location>
        <begin position="1366"/>
        <end position="1488"/>
    </location>
</feature>
<reference evidence="16 17" key="1">
    <citation type="submission" date="2019-06" db="EMBL/GenBank/DDBJ databases">
        <title>A chromosomal-level reference genome of Carpinus fangiana (Coryloideae, Betulaceae).</title>
        <authorList>
            <person name="Yang X."/>
            <person name="Wang Z."/>
            <person name="Zhang L."/>
            <person name="Hao G."/>
            <person name="Liu J."/>
            <person name="Yang Y."/>
        </authorList>
    </citation>
    <scope>NUCLEOTIDE SEQUENCE [LARGE SCALE GENOMIC DNA]</scope>
    <source>
        <strain evidence="16">Cfa_2016G</strain>
        <tissue evidence="16">Leaf</tissue>
    </source>
</reference>
<keyword evidence="3 12" id="KW-0863">Zinc-finger</keyword>
<gene>
    <name evidence="16" type="ORF">FH972_023271</name>
</gene>
<protein>
    <submittedName>
        <fullName evidence="16">Uncharacterized protein</fullName>
    </submittedName>
</protein>
<evidence type="ECO:0000256" key="4">
    <source>
        <dbReference type="ARBA" id="ARBA00022833"/>
    </source>
</evidence>
<feature type="compositionally biased region" description="Basic and acidic residues" evidence="13">
    <location>
        <begin position="1030"/>
        <end position="1041"/>
    </location>
</feature>
<feature type="compositionally biased region" description="Basic and acidic residues" evidence="13">
    <location>
        <begin position="136"/>
        <end position="149"/>
    </location>
</feature>
<dbReference type="Pfam" id="PF00628">
    <property type="entry name" value="PHD"/>
    <property type="match status" value="1"/>
</dbReference>
<evidence type="ECO:0000256" key="10">
    <source>
        <dbReference type="ARBA" id="ARBA00023163"/>
    </source>
</evidence>
<feature type="region of interest" description="Disordered" evidence="13">
    <location>
        <begin position="1087"/>
        <end position="1122"/>
    </location>
</feature>
<evidence type="ECO:0000256" key="5">
    <source>
        <dbReference type="ARBA" id="ARBA00022853"/>
    </source>
</evidence>
<evidence type="ECO:0000313" key="16">
    <source>
        <dbReference type="EMBL" id="KAB8346226.1"/>
    </source>
</evidence>
<dbReference type="PROSITE" id="PS01359">
    <property type="entry name" value="ZF_PHD_1"/>
    <property type="match status" value="1"/>
</dbReference>
<evidence type="ECO:0000256" key="6">
    <source>
        <dbReference type="ARBA" id="ARBA00022964"/>
    </source>
</evidence>
<dbReference type="OrthoDB" id="5876800at2759"/>
<feature type="compositionally biased region" description="Polar residues" evidence="13">
    <location>
        <begin position="1100"/>
        <end position="1115"/>
    </location>
</feature>
<dbReference type="InterPro" id="IPR019787">
    <property type="entry name" value="Znf_PHD-finger"/>
</dbReference>
<dbReference type="InterPro" id="IPR041070">
    <property type="entry name" value="JHD"/>
</dbReference>
<evidence type="ECO:0000313" key="17">
    <source>
        <dbReference type="Proteomes" id="UP000327013"/>
    </source>
</evidence>
<feature type="region of interest" description="Disordered" evidence="13">
    <location>
        <begin position="1"/>
        <end position="164"/>
    </location>
</feature>
<dbReference type="GO" id="GO:0051213">
    <property type="term" value="F:dioxygenase activity"/>
    <property type="evidence" value="ECO:0007669"/>
    <property type="project" value="UniProtKB-KW"/>
</dbReference>
<dbReference type="GO" id="GO:0005634">
    <property type="term" value="C:nucleus"/>
    <property type="evidence" value="ECO:0007669"/>
    <property type="project" value="UniProtKB-SubCell"/>
</dbReference>
<dbReference type="InterPro" id="IPR001965">
    <property type="entry name" value="Znf_PHD"/>
</dbReference>
<dbReference type="SMART" id="SM00558">
    <property type="entry name" value="JmjC"/>
    <property type="match status" value="1"/>
</dbReference>
<dbReference type="PANTHER" id="PTHR23123">
    <property type="entry name" value="PHD/F-BOX CONTAINING PROTEIN"/>
    <property type="match status" value="1"/>
</dbReference>
<evidence type="ECO:0000256" key="11">
    <source>
        <dbReference type="ARBA" id="ARBA00023242"/>
    </source>
</evidence>
<evidence type="ECO:0000256" key="3">
    <source>
        <dbReference type="ARBA" id="ARBA00022771"/>
    </source>
</evidence>
<evidence type="ECO:0000256" key="8">
    <source>
        <dbReference type="ARBA" id="ARBA00023004"/>
    </source>
</evidence>
<dbReference type="InterPro" id="IPR003347">
    <property type="entry name" value="JmjC_dom"/>
</dbReference>
<evidence type="ECO:0000259" key="15">
    <source>
        <dbReference type="PROSITE" id="PS51184"/>
    </source>
</evidence>
<keyword evidence="17" id="KW-1185">Reference proteome</keyword>
<feature type="domain" description="PHD-type" evidence="14">
    <location>
        <begin position="459"/>
        <end position="515"/>
    </location>
</feature>
<dbReference type="SUPFAM" id="SSF57903">
    <property type="entry name" value="FYVE/PHD zinc finger"/>
    <property type="match status" value="1"/>
</dbReference>
<evidence type="ECO:0000256" key="2">
    <source>
        <dbReference type="ARBA" id="ARBA00022723"/>
    </source>
</evidence>
<feature type="region of interest" description="Disordered" evidence="13">
    <location>
        <begin position="1030"/>
        <end position="1065"/>
    </location>
</feature>
<comment type="caution">
    <text evidence="16">The sequence shown here is derived from an EMBL/GenBank/DDBJ whole genome shotgun (WGS) entry which is preliminary data.</text>
</comment>
<feature type="compositionally biased region" description="Polar residues" evidence="13">
    <location>
        <begin position="1285"/>
        <end position="1303"/>
    </location>
</feature>
<keyword evidence="8" id="KW-0408">Iron</keyword>
<dbReference type="Pfam" id="PF02373">
    <property type="entry name" value="JmjC"/>
    <property type="match status" value="1"/>
</dbReference>
<dbReference type="InterPro" id="IPR011011">
    <property type="entry name" value="Znf_FYVE_PHD"/>
</dbReference>
<dbReference type="EMBL" id="VIBQ01000013">
    <property type="protein sequence ID" value="KAB8346226.1"/>
    <property type="molecule type" value="Genomic_DNA"/>
</dbReference>